<organism evidence="2 3">
    <name type="scientific">Ramlibacter rhizophilus</name>
    <dbReference type="NCBI Taxonomy" id="1781167"/>
    <lineage>
        <taxon>Bacteria</taxon>
        <taxon>Pseudomonadati</taxon>
        <taxon>Pseudomonadota</taxon>
        <taxon>Betaproteobacteria</taxon>
        <taxon>Burkholderiales</taxon>
        <taxon>Comamonadaceae</taxon>
        <taxon>Ramlibacter</taxon>
    </lineage>
</organism>
<feature type="signal peptide" evidence="1">
    <location>
        <begin position="1"/>
        <end position="27"/>
    </location>
</feature>
<comment type="caution">
    <text evidence="2">The sequence shown here is derived from an EMBL/GenBank/DDBJ whole genome shotgun (WGS) entry which is preliminary data.</text>
</comment>
<dbReference type="OrthoDB" id="6243098at2"/>
<keyword evidence="3" id="KW-1185">Reference proteome</keyword>
<proteinExistence type="predicted"/>
<gene>
    <name evidence="2" type="ORF">EZ242_12950</name>
</gene>
<evidence type="ECO:0000313" key="3">
    <source>
        <dbReference type="Proteomes" id="UP000297564"/>
    </source>
</evidence>
<accession>A0A4Z0BJ53</accession>
<dbReference type="RefSeq" id="WP_135285600.1">
    <property type="nucleotide sequence ID" value="NZ_SMLL01000005.1"/>
</dbReference>
<reference evidence="2 3" key="1">
    <citation type="submission" date="2019-03" db="EMBL/GenBank/DDBJ databases">
        <title>Ramlibacter rhizophilus CCTCC AB2015357, whole genome shotgun sequence.</title>
        <authorList>
            <person name="Zhang X."/>
            <person name="Feng G."/>
            <person name="Zhu H."/>
        </authorList>
    </citation>
    <scope>NUCLEOTIDE SEQUENCE [LARGE SCALE GENOMIC DNA]</scope>
    <source>
        <strain evidence="2 3">CCTCC AB2015357</strain>
    </source>
</reference>
<dbReference type="AlphaFoldDB" id="A0A4Z0BJ53"/>
<dbReference type="EMBL" id="SMLL01000005">
    <property type="protein sequence ID" value="TFY98449.1"/>
    <property type="molecule type" value="Genomic_DNA"/>
</dbReference>
<name>A0A4Z0BJ53_9BURK</name>
<evidence type="ECO:0000313" key="2">
    <source>
        <dbReference type="EMBL" id="TFY98449.1"/>
    </source>
</evidence>
<keyword evidence="1" id="KW-0732">Signal</keyword>
<evidence type="ECO:0008006" key="4">
    <source>
        <dbReference type="Google" id="ProtNLM"/>
    </source>
</evidence>
<dbReference type="Proteomes" id="UP000297564">
    <property type="component" value="Unassembled WGS sequence"/>
</dbReference>
<protein>
    <recommendedName>
        <fullName evidence="4">Lipoprotein</fullName>
    </recommendedName>
</protein>
<sequence length="495" mass="52150">MQTNPSSLKRVRSWPLAASALALSILAACGGGGSADGGVAGGGSGSTASVPVEETSGWWATASKASNLQGAVYTSTLEQCDTVNRNLYALKSQVTVQGGPQNEKSAGLVPEAKFYVRVTSPSGNVVLGTSVGSPNERPIETDATGKFTTCYVLVDILRRGSDSSRAGYDDTPNNGNEYKLWVSLSRDFDPNLTKTDTFKVAERDTPLPPQPTTGSIIVRKFYDKNVDGQRNADEVYLTGAEGGWLVGVSRGTMEATARTEAVFNGLALQEHSVWELMPDQPQWYATNVYAGPFSTSTPIVVTAVSGTYKMNTLGVTPTVAGTAVTFGNVCTGDGGQLARTIGYWMNKGQSEIGDSELAALHALNLRNEDASKFDPTTAAQLSTWIQGARAKNMAYMLSAQLAAMKLNVITNKVSASAILYAPAAQSTTHVSGFATVAELMDAADTMLGRTGSAFATAAERQRMGLLKDALDLGNNRQNFVMAEPCPLSFATATAP</sequence>
<evidence type="ECO:0000256" key="1">
    <source>
        <dbReference type="SAM" id="SignalP"/>
    </source>
</evidence>
<feature type="chain" id="PRO_5021507615" description="Lipoprotein" evidence="1">
    <location>
        <begin position="28"/>
        <end position="495"/>
    </location>
</feature>